<dbReference type="AlphaFoldDB" id="A0A2R5F689"/>
<proteinExistence type="predicted"/>
<dbReference type="InterPro" id="IPR052984">
    <property type="entry name" value="UPF0421"/>
</dbReference>
<comment type="subcellular location">
    <subcellularLocation>
        <location evidence="1">Cell membrane</location>
        <topology evidence="1">Multi-pass membrane protein</topology>
    </subcellularLocation>
</comment>
<dbReference type="InterPro" id="IPR021062">
    <property type="entry name" value="ArAE_1_C"/>
</dbReference>
<reference evidence="8 9" key="1">
    <citation type="submission" date="2017-08" db="EMBL/GenBank/DDBJ databases">
        <title>Substantial Increase in Enzyme Production by Combined Drug-Resistance Mutations in Paenibacillus agaridevorans.</title>
        <authorList>
            <person name="Tanaka Y."/>
            <person name="Funane K."/>
            <person name="Hosaka T."/>
            <person name="Shiwa Y."/>
            <person name="Fujita N."/>
            <person name="Miyazaki T."/>
            <person name="Yoshikawa H."/>
            <person name="Murakami K."/>
            <person name="Kasahara K."/>
            <person name="Inaoka T."/>
            <person name="Hiraga Y."/>
            <person name="Ochi K."/>
        </authorList>
    </citation>
    <scope>NUCLEOTIDE SEQUENCE [LARGE SCALE GENOMIC DNA]</scope>
    <source>
        <strain evidence="8 9">T-3040</strain>
    </source>
</reference>
<dbReference type="Pfam" id="PF06081">
    <property type="entry name" value="ArAE_1"/>
    <property type="match status" value="1"/>
</dbReference>
<evidence type="ECO:0000256" key="3">
    <source>
        <dbReference type="ARBA" id="ARBA00022692"/>
    </source>
</evidence>
<keyword evidence="4 6" id="KW-1133">Transmembrane helix</keyword>
<dbReference type="GO" id="GO:0005886">
    <property type="term" value="C:plasma membrane"/>
    <property type="evidence" value="ECO:0007669"/>
    <property type="project" value="UniProtKB-SubCell"/>
</dbReference>
<keyword evidence="5 6" id="KW-0472">Membrane</keyword>
<organism evidence="8 9">
    <name type="scientific">Paenibacillus agaridevorans</name>
    <dbReference type="NCBI Taxonomy" id="171404"/>
    <lineage>
        <taxon>Bacteria</taxon>
        <taxon>Bacillati</taxon>
        <taxon>Bacillota</taxon>
        <taxon>Bacilli</taxon>
        <taxon>Bacillales</taxon>
        <taxon>Paenibacillaceae</taxon>
        <taxon>Paenibacillus</taxon>
    </lineage>
</organism>
<dbReference type="RefSeq" id="WP_258235293.1">
    <property type="nucleotide sequence ID" value="NZ_BDQX01000458.1"/>
</dbReference>
<evidence type="ECO:0000256" key="1">
    <source>
        <dbReference type="ARBA" id="ARBA00004651"/>
    </source>
</evidence>
<dbReference type="EMBL" id="BDQX01000458">
    <property type="protein sequence ID" value="GBG11914.1"/>
    <property type="molecule type" value="Genomic_DNA"/>
</dbReference>
<evidence type="ECO:0000256" key="6">
    <source>
        <dbReference type="SAM" id="Phobius"/>
    </source>
</evidence>
<feature type="transmembrane region" description="Helical" evidence="6">
    <location>
        <begin position="20"/>
        <end position="47"/>
    </location>
</feature>
<comment type="caution">
    <text evidence="8">The sequence shown here is derived from an EMBL/GenBank/DDBJ whole genome shotgun (WGS) entry which is preliminary data.</text>
</comment>
<dbReference type="Pfam" id="PF11728">
    <property type="entry name" value="ArAE_1_C"/>
    <property type="match status" value="1"/>
</dbReference>
<evidence type="ECO:0000259" key="7">
    <source>
        <dbReference type="Pfam" id="PF11728"/>
    </source>
</evidence>
<sequence length="337" mass="38364">MTILTGFEGPHMGIRVVKTAVAAIAAIYTAYYLGLQPPLSAGILAILGVEVTRKKGLRSAFNRFLASVLGLFFASLIFTVLGFHYWVLAIFILTTFPVLARVQLKEGVLTSSVIVFHLFDHKGVDVHIIGNEIMLLLAGLGWATFINLIYMPKEEEELYAKRAEVEGNFSAIFREMSLTLRNPSHVWDGSQLLTAQRAIEAGEALAVRHRENRLMIANAPYWSTYFEMRRQQLDTIQQMLVELALIYEKWPQGEQIAELLEGLSEYVKAEVYLGKSEQRVFELTVSFRQMELPRTREEFEIRAALLKLLHEVDRYLIIAKRLKKKKAEAEESKLETV</sequence>
<keyword evidence="2" id="KW-1003">Cell membrane</keyword>
<feature type="transmembrane region" description="Helical" evidence="6">
    <location>
        <begin position="133"/>
        <end position="152"/>
    </location>
</feature>
<gene>
    <name evidence="8" type="ORF">PAT3040_06771</name>
</gene>
<evidence type="ECO:0000313" key="8">
    <source>
        <dbReference type="EMBL" id="GBG11914.1"/>
    </source>
</evidence>
<keyword evidence="3 6" id="KW-0812">Transmembrane</keyword>
<accession>A0A2R5F689</accession>
<dbReference type="Proteomes" id="UP000245202">
    <property type="component" value="Unassembled WGS sequence"/>
</dbReference>
<evidence type="ECO:0000256" key="2">
    <source>
        <dbReference type="ARBA" id="ARBA00022475"/>
    </source>
</evidence>
<evidence type="ECO:0000256" key="5">
    <source>
        <dbReference type="ARBA" id="ARBA00023136"/>
    </source>
</evidence>
<feature type="domain" description="Putative aromatic acid exporter C-terminal" evidence="7">
    <location>
        <begin position="155"/>
        <end position="318"/>
    </location>
</feature>
<feature type="transmembrane region" description="Helical" evidence="6">
    <location>
        <begin position="68"/>
        <end position="93"/>
    </location>
</feature>
<name>A0A2R5F689_9BACL</name>
<dbReference type="PANTHER" id="PTHR40064:SF1">
    <property type="entry name" value="MEMBRANE PROTEIN"/>
    <property type="match status" value="1"/>
</dbReference>
<evidence type="ECO:0000313" key="9">
    <source>
        <dbReference type="Proteomes" id="UP000245202"/>
    </source>
</evidence>
<dbReference type="Gene3D" id="1.20.120.940">
    <property type="entry name" value="Putative aromatic acid exporter, C-terminal domain"/>
    <property type="match status" value="1"/>
</dbReference>
<dbReference type="InterPro" id="IPR038323">
    <property type="entry name" value="ArAE_1_C_sf"/>
</dbReference>
<dbReference type="PANTHER" id="PTHR40064">
    <property type="entry name" value="MEMBRANE PROTEIN-RELATED"/>
    <property type="match status" value="1"/>
</dbReference>
<evidence type="ECO:0000256" key="4">
    <source>
        <dbReference type="ARBA" id="ARBA00022989"/>
    </source>
</evidence>
<protein>
    <submittedName>
        <fullName evidence="8">Membrane protein</fullName>
    </submittedName>
</protein>
<dbReference type="InterPro" id="IPR010343">
    <property type="entry name" value="ArAE_1"/>
</dbReference>
<keyword evidence="9" id="KW-1185">Reference proteome</keyword>